<dbReference type="GO" id="GO:0042781">
    <property type="term" value="F:3'-tRNA processing endoribonuclease activity"/>
    <property type="evidence" value="ECO:0007669"/>
    <property type="project" value="TreeGrafter"/>
</dbReference>
<dbReference type="InterPro" id="IPR001279">
    <property type="entry name" value="Metallo-B-lactamas"/>
</dbReference>
<dbReference type="SUPFAM" id="SSF56281">
    <property type="entry name" value="Metallo-hydrolase/oxidoreductase"/>
    <property type="match status" value="1"/>
</dbReference>
<reference evidence="2 3" key="1">
    <citation type="journal article" date="2016" name="Nat. Commun.">
        <title>Thousands of microbial genomes shed light on interconnected biogeochemical processes in an aquifer system.</title>
        <authorList>
            <person name="Anantharaman K."/>
            <person name="Brown C.T."/>
            <person name="Hug L.A."/>
            <person name="Sharon I."/>
            <person name="Castelle C.J."/>
            <person name="Probst A.J."/>
            <person name="Thomas B.C."/>
            <person name="Singh A."/>
            <person name="Wilkins M.J."/>
            <person name="Karaoz U."/>
            <person name="Brodie E.L."/>
            <person name="Williams K.H."/>
            <person name="Hubbard S.S."/>
            <person name="Banfield J.F."/>
        </authorList>
    </citation>
    <scope>NUCLEOTIDE SEQUENCE [LARGE SCALE GENOMIC DNA]</scope>
</reference>
<evidence type="ECO:0000313" key="2">
    <source>
        <dbReference type="EMBL" id="OHA47028.1"/>
    </source>
</evidence>
<dbReference type="SMART" id="SM00849">
    <property type="entry name" value="Lactamase_B"/>
    <property type="match status" value="1"/>
</dbReference>
<dbReference type="CDD" id="cd16272">
    <property type="entry name" value="RNaseZ_MBL-fold"/>
    <property type="match status" value="1"/>
</dbReference>
<protein>
    <recommendedName>
        <fullName evidence="1">Metallo-beta-lactamase domain-containing protein</fullName>
    </recommendedName>
</protein>
<evidence type="ECO:0000313" key="3">
    <source>
        <dbReference type="Proteomes" id="UP000178869"/>
    </source>
</evidence>
<dbReference type="PANTHER" id="PTHR46018:SF2">
    <property type="entry name" value="ZINC PHOSPHODIESTERASE ELAC PROTEIN 1"/>
    <property type="match status" value="1"/>
</dbReference>
<dbReference type="PANTHER" id="PTHR46018">
    <property type="entry name" value="ZINC PHOSPHODIESTERASE ELAC PROTEIN 1"/>
    <property type="match status" value="1"/>
</dbReference>
<comment type="caution">
    <text evidence="2">The sequence shown here is derived from an EMBL/GenBank/DDBJ whole genome shotgun (WGS) entry which is preliminary data.</text>
</comment>
<dbReference type="InterPro" id="IPR036866">
    <property type="entry name" value="RibonucZ/Hydroxyglut_hydro"/>
</dbReference>
<name>A0A1G2PFB6_9BACT</name>
<evidence type="ECO:0000259" key="1">
    <source>
        <dbReference type="SMART" id="SM00849"/>
    </source>
</evidence>
<proteinExistence type="predicted"/>
<dbReference type="AlphaFoldDB" id="A0A1G2PFB6"/>
<dbReference type="Pfam" id="PF23023">
    <property type="entry name" value="Anti-Pycsar_Apyc1"/>
    <property type="match status" value="1"/>
</dbReference>
<organism evidence="2 3">
    <name type="scientific">Candidatus Terrybacteria bacterium RIFCSPHIGHO2_01_FULL_43_35</name>
    <dbReference type="NCBI Taxonomy" id="1802361"/>
    <lineage>
        <taxon>Bacteria</taxon>
        <taxon>Candidatus Terryibacteriota</taxon>
    </lineage>
</organism>
<sequence>MKLTVLGSGTMMLKKDKFPSSFLLEEGDIKLLLDCGFGAIARLSEMDMDLRQINAVFISHFHADHFGDAFNLVHARFVADLYENKPHSKLIFICPETTKDRFMKWREVYWPEPKEDYPLEFKEGSLEMDLGQLHIETFPVSHVPWFKSVGIRVSFKDKLLVYTGDIGSSHDFEDLVKRTQNADLLMIEAAAQKPTPNHFTLEQIQELTERAAVKKALIVHTRPQKEWQERIRNFIKDKPTLILAEDKMTFEI</sequence>
<feature type="domain" description="Metallo-beta-lactamase" evidence="1">
    <location>
        <begin position="18"/>
        <end position="222"/>
    </location>
</feature>
<dbReference type="Proteomes" id="UP000178869">
    <property type="component" value="Unassembled WGS sequence"/>
</dbReference>
<accession>A0A1G2PFB6</accession>
<gene>
    <name evidence="2" type="ORF">A2828_03590</name>
</gene>
<dbReference type="Gene3D" id="3.60.15.10">
    <property type="entry name" value="Ribonuclease Z/Hydroxyacylglutathione hydrolase-like"/>
    <property type="match status" value="1"/>
</dbReference>
<dbReference type="EMBL" id="MHSR01000008">
    <property type="protein sequence ID" value="OHA47028.1"/>
    <property type="molecule type" value="Genomic_DNA"/>
</dbReference>